<comment type="pathway">
    <text evidence="1 8">Amino-acid biosynthesis; L-arginine biosynthesis; carbamoyl phosphate from bicarbonate: step 1/1.</text>
</comment>
<sequence length="355" mass="39734">MQMQKAYLKLANGRIFEGLAPDWQTDSSYGEVVFNTGMTGYEETLTDPSYSGQILTFTFPILGNYGVSAGKRWESEKIHAKGVICETVFDEPAHHSQRQTFLSWLKQNNIPLICGVDTRELTKVIREYGVLSGVITTKADLEPDFSDSMTHDWVKEVSPKEVQTIGNGKYKVILVDCGAKENIIRCLLNFDITLKRVPFDYDYSNEDYDGVMLSNGPGDPKLCNQTVAVLAKAMTRNKPIFGICLGSQLMALAIGANTYKLKYGHRGHNQPCIDLKRDRCYLTSQNHSYAVDDKTLPSDWEVTFRHLNDNTVAGIAHTSGMYSAVQFHPEASSGPQDTFYLFEQFFNQIQAGGSK</sequence>
<feature type="binding site" evidence="8">
    <location>
        <position position="218"/>
    </location>
    <ligand>
        <name>L-glutamine</name>
        <dbReference type="ChEBI" id="CHEBI:58359"/>
    </ligand>
</feature>
<dbReference type="InterPro" id="IPR036480">
    <property type="entry name" value="CarbP_synth_ssu_N_sf"/>
</dbReference>
<gene>
    <name evidence="8" type="primary">carA</name>
    <name evidence="10" type="ORF">CUN60_03610</name>
</gene>
<dbReference type="AlphaFoldDB" id="A0A2I7N4N5"/>
<dbReference type="Proteomes" id="UP000236655">
    <property type="component" value="Chromosome"/>
</dbReference>
<feature type="binding site" evidence="8">
    <location>
        <position position="216"/>
    </location>
    <ligand>
        <name>L-glutamine</name>
        <dbReference type="ChEBI" id="CHEBI:58359"/>
    </ligand>
</feature>
<dbReference type="SMART" id="SM01097">
    <property type="entry name" value="CPSase_sm_chain"/>
    <property type="match status" value="1"/>
</dbReference>
<feature type="binding site" evidence="8">
    <location>
        <position position="245"/>
    </location>
    <ligand>
        <name>L-glutamine</name>
        <dbReference type="ChEBI" id="CHEBI:58359"/>
    </ligand>
</feature>
<keyword evidence="6 8" id="KW-0315">Glutamine amidotransferase</keyword>
<dbReference type="GO" id="GO:0004359">
    <property type="term" value="F:glutaminase activity"/>
    <property type="evidence" value="ECO:0007669"/>
    <property type="project" value="RHEA"/>
</dbReference>
<dbReference type="Pfam" id="PF00988">
    <property type="entry name" value="CPSase_sm_chain"/>
    <property type="match status" value="1"/>
</dbReference>
<dbReference type="UniPathway" id="UPA00068">
    <property type="reaction ID" value="UER00171"/>
</dbReference>
<comment type="pathway">
    <text evidence="8">Pyrimidine metabolism; UMP biosynthesis via de novo pathway; (S)-dihydroorotate from bicarbonate: step 1/3.</text>
</comment>
<organism evidence="10 11">
    <name type="scientific">Aquella oligotrophica</name>
    <dbReference type="NCBI Taxonomy" id="2067065"/>
    <lineage>
        <taxon>Bacteria</taxon>
        <taxon>Pseudomonadati</taxon>
        <taxon>Pseudomonadota</taxon>
        <taxon>Betaproteobacteria</taxon>
        <taxon>Neisseriales</taxon>
        <taxon>Neisseriaceae</taxon>
        <taxon>Aquella</taxon>
    </lineage>
</organism>
<dbReference type="GO" id="GO:0044205">
    <property type="term" value="P:'de novo' UMP biosynthetic process"/>
    <property type="evidence" value="ECO:0007669"/>
    <property type="project" value="UniProtKB-UniRule"/>
</dbReference>
<evidence type="ECO:0000256" key="2">
    <source>
        <dbReference type="ARBA" id="ARBA00007800"/>
    </source>
</evidence>
<evidence type="ECO:0000256" key="6">
    <source>
        <dbReference type="ARBA" id="ARBA00022962"/>
    </source>
</evidence>
<dbReference type="PRINTS" id="PR00099">
    <property type="entry name" value="CPSGATASE"/>
</dbReference>
<dbReference type="InterPro" id="IPR035686">
    <property type="entry name" value="CPSase_GATase1"/>
</dbReference>
<keyword evidence="5 8" id="KW-0067">ATP-binding</keyword>
<evidence type="ECO:0000256" key="8">
    <source>
        <dbReference type="HAMAP-Rule" id="MF_01209"/>
    </source>
</evidence>
<feature type="binding site" evidence="8">
    <location>
        <position position="49"/>
    </location>
    <ligand>
        <name>L-glutamine</name>
        <dbReference type="ChEBI" id="CHEBI:58359"/>
    </ligand>
</feature>
<dbReference type="PANTHER" id="PTHR43418:SF7">
    <property type="entry name" value="CARBAMOYL-PHOSPHATE SYNTHASE SMALL CHAIN"/>
    <property type="match status" value="1"/>
</dbReference>
<dbReference type="InterPro" id="IPR017926">
    <property type="entry name" value="GATASE"/>
</dbReference>
<dbReference type="PROSITE" id="PS51273">
    <property type="entry name" value="GATASE_TYPE_1"/>
    <property type="match status" value="1"/>
</dbReference>
<name>A0A2I7N4N5_9NEIS</name>
<evidence type="ECO:0000256" key="7">
    <source>
        <dbReference type="ARBA" id="ARBA00048816"/>
    </source>
</evidence>
<feature type="active site" evidence="8">
    <location>
        <position position="330"/>
    </location>
</feature>
<dbReference type="KEGG" id="nba:CUN60_03610"/>
<dbReference type="NCBIfam" id="TIGR01368">
    <property type="entry name" value="CPSaseIIsmall"/>
    <property type="match status" value="1"/>
</dbReference>
<feature type="active site" evidence="8">
    <location>
        <position position="328"/>
    </location>
</feature>
<comment type="subunit">
    <text evidence="8">Composed of two chains; the small (or glutamine) chain promotes the hydrolysis of glutamine to ammonia, which is used by the large (or ammonia) chain to synthesize carbamoyl phosphate. Tetramer of heterodimers (alpha,beta)4.</text>
</comment>
<dbReference type="HAMAP" id="MF_01209">
    <property type="entry name" value="CPSase_S_chain"/>
    <property type="match status" value="1"/>
</dbReference>
<dbReference type="GO" id="GO:0005524">
    <property type="term" value="F:ATP binding"/>
    <property type="evidence" value="ECO:0007669"/>
    <property type="project" value="UniProtKB-UniRule"/>
</dbReference>
<dbReference type="InterPro" id="IPR006274">
    <property type="entry name" value="CarbamoylP_synth_ssu"/>
</dbReference>
<dbReference type="NCBIfam" id="NF009475">
    <property type="entry name" value="PRK12838.1"/>
    <property type="match status" value="1"/>
</dbReference>
<evidence type="ECO:0000256" key="5">
    <source>
        <dbReference type="ARBA" id="ARBA00022840"/>
    </source>
</evidence>
<feature type="binding site" evidence="8">
    <location>
        <position position="286"/>
    </location>
    <ligand>
        <name>L-glutamine</name>
        <dbReference type="ChEBI" id="CHEBI:58359"/>
    </ligand>
</feature>
<feature type="domain" description="Carbamoyl-phosphate synthase small subunit N-terminal" evidence="9">
    <location>
        <begin position="4"/>
        <end position="136"/>
    </location>
</feature>
<feature type="region of interest" description="CPSase" evidence="8">
    <location>
        <begin position="1"/>
        <end position="170"/>
    </location>
</feature>
<evidence type="ECO:0000256" key="3">
    <source>
        <dbReference type="ARBA" id="ARBA00022598"/>
    </source>
</evidence>
<feature type="active site" description="Nucleophile" evidence="8">
    <location>
        <position position="244"/>
    </location>
</feature>
<dbReference type="InterPro" id="IPR002474">
    <property type="entry name" value="CarbamoylP_synth_ssu_N"/>
</dbReference>
<proteinExistence type="inferred from homology"/>
<accession>A0A2I7N4N5</accession>
<dbReference type="PRINTS" id="PR00096">
    <property type="entry name" value="GATASE"/>
</dbReference>
<reference evidence="11" key="1">
    <citation type="submission" date="2017-11" db="EMBL/GenBank/DDBJ databases">
        <authorList>
            <person name="Chan K.G."/>
            <person name="Lee L.S."/>
        </authorList>
    </citation>
    <scope>NUCLEOTIDE SEQUENCE [LARGE SCALE GENOMIC DNA]</scope>
    <source>
        <strain evidence="11">DSM 100970</strain>
    </source>
</reference>
<keyword evidence="3 8" id="KW-0436">Ligase</keyword>
<dbReference type="InterPro" id="IPR029062">
    <property type="entry name" value="Class_I_gatase-like"/>
</dbReference>
<comment type="caution">
    <text evidence="8">Lacks conserved residue(s) required for the propagation of feature annotation.</text>
</comment>
<comment type="catalytic activity">
    <reaction evidence="8">
        <text>L-glutamine + H2O = L-glutamate + NH4(+)</text>
        <dbReference type="Rhea" id="RHEA:15889"/>
        <dbReference type="ChEBI" id="CHEBI:15377"/>
        <dbReference type="ChEBI" id="CHEBI:28938"/>
        <dbReference type="ChEBI" id="CHEBI:29985"/>
        <dbReference type="ChEBI" id="CHEBI:58359"/>
    </reaction>
</comment>
<dbReference type="Pfam" id="PF00117">
    <property type="entry name" value="GATase"/>
    <property type="match status" value="1"/>
</dbReference>
<feature type="binding site" evidence="8">
    <location>
        <position position="289"/>
    </location>
    <ligand>
        <name>L-glutamine</name>
        <dbReference type="ChEBI" id="CHEBI:58359"/>
    </ligand>
</feature>
<comment type="catalytic activity">
    <reaction evidence="7 8">
        <text>hydrogencarbonate + L-glutamine + 2 ATP + H2O = carbamoyl phosphate + L-glutamate + 2 ADP + phosphate + 2 H(+)</text>
        <dbReference type="Rhea" id="RHEA:18633"/>
        <dbReference type="ChEBI" id="CHEBI:15377"/>
        <dbReference type="ChEBI" id="CHEBI:15378"/>
        <dbReference type="ChEBI" id="CHEBI:17544"/>
        <dbReference type="ChEBI" id="CHEBI:29985"/>
        <dbReference type="ChEBI" id="CHEBI:30616"/>
        <dbReference type="ChEBI" id="CHEBI:43474"/>
        <dbReference type="ChEBI" id="CHEBI:58228"/>
        <dbReference type="ChEBI" id="CHEBI:58359"/>
        <dbReference type="ChEBI" id="CHEBI:456216"/>
        <dbReference type="EC" id="6.3.5.5"/>
    </reaction>
</comment>
<dbReference type="Gene3D" id="3.40.50.880">
    <property type="match status" value="1"/>
</dbReference>
<evidence type="ECO:0000256" key="4">
    <source>
        <dbReference type="ARBA" id="ARBA00022741"/>
    </source>
</evidence>
<protein>
    <recommendedName>
        <fullName evidence="8">Carbamoyl phosphate synthase small chain</fullName>
        <ecNumber evidence="8">6.3.5.5</ecNumber>
    </recommendedName>
    <alternativeName>
        <fullName evidence="8">Carbamoyl phosphate synthetase glutamine chain</fullName>
    </alternativeName>
</protein>
<dbReference type="EMBL" id="CP024847">
    <property type="protein sequence ID" value="AUR51420.1"/>
    <property type="molecule type" value="Genomic_DNA"/>
</dbReference>
<keyword evidence="8" id="KW-0055">Arginine biosynthesis</keyword>
<evidence type="ECO:0000313" key="10">
    <source>
        <dbReference type="EMBL" id="AUR51420.1"/>
    </source>
</evidence>
<dbReference type="GO" id="GO:0006541">
    <property type="term" value="P:glutamine metabolic process"/>
    <property type="evidence" value="ECO:0007669"/>
    <property type="project" value="InterPro"/>
</dbReference>
<dbReference type="CDD" id="cd01744">
    <property type="entry name" value="GATase1_CPSase"/>
    <property type="match status" value="1"/>
</dbReference>
<keyword evidence="4 8" id="KW-0547">Nucleotide-binding</keyword>
<dbReference type="GO" id="GO:0006207">
    <property type="term" value="P:'de novo' pyrimidine nucleobase biosynthetic process"/>
    <property type="evidence" value="ECO:0007669"/>
    <property type="project" value="InterPro"/>
</dbReference>
<comment type="similarity">
    <text evidence="2 8">Belongs to the CarA family.</text>
</comment>
<dbReference type="GO" id="GO:0004088">
    <property type="term" value="F:carbamoyl-phosphate synthase (glutamine-hydrolyzing) activity"/>
    <property type="evidence" value="ECO:0007669"/>
    <property type="project" value="UniProtKB-UniRule"/>
</dbReference>
<dbReference type="PANTHER" id="PTHR43418">
    <property type="entry name" value="MULTIFUNCTIONAL TRYPTOPHAN BIOSYNTHESIS PROTEIN-RELATED"/>
    <property type="match status" value="1"/>
</dbReference>
<feature type="binding site" evidence="8">
    <location>
        <position position="248"/>
    </location>
    <ligand>
        <name>L-glutamine</name>
        <dbReference type="ChEBI" id="CHEBI:58359"/>
    </ligand>
</feature>
<dbReference type="GO" id="GO:0006526">
    <property type="term" value="P:L-arginine biosynthetic process"/>
    <property type="evidence" value="ECO:0007669"/>
    <property type="project" value="UniProtKB-UniRule"/>
</dbReference>
<dbReference type="SUPFAM" id="SSF52317">
    <property type="entry name" value="Class I glutamine amidotransferase-like"/>
    <property type="match status" value="1"/>
</dbReference>
<keyword evidence="11" id="KW-1185">Reference proteome</keyword>
<evidence type="ECO:0000256" key="1">
    <source>
        <dbReference type="ARBA" id="ARBA00005077"/>
    </source>
</evidence>
<dbReference type="EC" id="6.3.5.5" evidence="8"/>
<dbReference type="SUPFAM" id="SSF52021">
    <property type="entry name" value="Carbamoyl phosphate synthetase, small subunit N-terminal domain"/>
    <property type="match status" value="1"/>
</dbReference>
<dbReference type="Gene3D" id="3.50.30.20">
    <property type="entry name" value="Carbamoyl-phosphate synthase small subunit, N-terminal domain"/>
    <property type="match status" value="1"/>
</dbReference>
<dbReference type="OrthoDB" id="9804328at2"/>
<comment type="function">
    <text evidence="8">Small subunit of the glutamine-dependent carbamoyl phosphate synthetase (CPSase). CPSase catalyzes the formation of carbamoyl phosphate from the ammonia moiety of glutamine, carbonate, and phosphate donated by ATP, constituting the first step of 2 biosynthetic pathways, one leading to arginine and/or urea and the other to pyrimidine nucleotides. The small subunit (glutamine amidotransferase) binds and cleaves glutamine to supply the large subunit with the substrate ammonia.</text>
</comment>
<dbReference type="RefSeq" id="WP_102950719.1">
    <property type="nucleotide sequence ID" value="NZ_CP024847.1"/>
</dbReference>
<dbReference type="PRINTS" id="PR00097">
    <property type="entry name" value="ANTSNTHASEII"/>
</dbReference>
<evidence type="ECO:0000313" key="11">
    <source>
        <dbReference type="Proteomes" id="UP000236655"/>
    </source>
</evidence>
<dbReference type="UniPathway" id="UPA00070">
    <property type="reaction ID" value="UER00115"/>
</dbReference>
<keyword evidence="8" id="KW-0028">Amino-acid biosynthesis</keyword>
<dbReference type="InterPro" id="IPR050472">
    <property type="entry name" value="Anth_synth/Amidotransfase"/>
</dbReference>
<keyword evidence="8" id="KW-0665">Pyrimidine biosynthesis</keyword>
<evidence type="ECO:0000259" key="9">
    <source>
        <dbReference type="SMART" id="SM01097"/>
    </source>
</evidence>